<dbReference type="PRINTS" id="PR00812">
    <property type="entry name" value="BCTERIALGSPF"/>
</dbReference>
<keyword evidence="5" id="KW-0997">Cell inner membrane</keyword>
<dbReference type="Gene3D" id="1.20.81.30">
    <property type="entry name" value="Type II secretion system (T2SS), domain F"/>
    <property type="match status" value="1"/>
</dbReference>
<dbReference type="Pfam" id="PF00482">
    <property type="entry name" value="T2SSF"/>
    <property type="match status" value="1"/>
</dbReference>
<organism evidence="11">
    <name type="scientific">marine metagenome</name>
    <dbReference type="NCBI Taxonomy" id="408172"/>
    <lineage>
        <taxon>unclassified sequences</taxon>
        <taxon>metagenomes</taxon>
        <taxon>ecological metagenomes</taxon>
    </lineage>
</organism>
<proteinExistence type="inferred from homology"/>
<keyword evidence="8 9" id="KW-0472">Membrane</keyword>
<dbReference type="EMBL" id="UINC01183300">
    <property type="protein sequence ID" value="SVD93996.1"/>
    <property type="molecule type" value="Genomic_DNA"/>
</dbReference>
<evidence type="ECO:0000256" key="1">
    <source>
        <dbReference type="ARBA" id="ARBA00004429"/>
    </source>
</evidence>
<evidence type="ECO:0000256" key="6">
    <source>
        <dbReference type="ARBA" id="ARBA00022692"/>
    </source>
</evidence>
<dbReference type="InterPro" id="IPR003004">
    <property type="entry name" value="GspF/PilC"/>
</dbReference>
<evidence type="ECO:0000256" key="3">
    <source>
        <dbReference type="ARBA" id="ARBA00022448"/>
    </source>
</evidence>
<feature type="transmembrane region" description="Helical" evidence="9">
    <location>
        <begin position="177"/>
        <end position="197"/>
    </location>
</feature>
<evidence type="ECO:0000256" key="4">
    <source>
        <dbReference type="ARBA" id="ARBA00022475"/>
    </source>
</evidence>
<evidence type="ECO:0000256" key="9">
    <source>
        <dbReference type="SAM" id="Phobius"/>
    </source>
</evidence>
<evidence type="ECO:0000313" key="11">
    <source>
        <dbReference type="EMBL" id="SVD93996.1"/>
    </source>
</evidence>
<protein>
    <recommendedName>
        <fullName evidence="10">Type II secretion system protein GspF domain-containing protein</fullName>
    </recommendedName>
</protein>
<accession>A0A382ZEM1</accession>
<dbReference type="InterPro" id="IPR018076">
    <property type="entry name" value="T2SS_GspF_dom"/>
</dbReference>
<gene>
    <name evidence="11" type="ORF">METZ01_LOCUS446850</name>
</gene>
<comment type="subcellular location">
    <subcellularLocation>
        <location evidence="1">Cell inner membrane</location>
        <topology evidence="1">Multi-pass membrane protein</topology>
    </subcellularLocation>
</comment>
<evidence type="ECO:0000256" key="7">
    <source>
        <dbReference type="ARBA" id="ARBA00022989"/>
    </source>
</evidence>
<feature type="non-terminal residue" evidence="11">
    <location>
        <position position="218"/>
    </location>
</feature>
<dbReference type="GO" id="GO:0005886">
    <property type="term" value="C:plasma membrane"/>
    <property type="evidence" value="ECO:0007669"/>
    <property type="project" value="UniProtKB-SubCell"/>
</dbReference>
<feature type="domain" description="Type II secretion system protein GspF" evidence="10">
    <location>
        <begin position="78"/>
        <end position="201"/>
    </location>
</feature>
<dbReference type="PROSITE" id="PS00874">
    <property type="entry name" value="T2SP_F"/>
    <property type="match status" value="1"/>
</dbReference>
<dbReference type="AlphaFoldDB" id="A0A382ZEM1"/>
<keyword evidence="4" id="KW-1003">Cell membrane</keyword>
<keyword evidence="3" id="KW-0813">Transport</keyword>
<name>A0A382ZEM1_9ZZZZ</name>
<dbReference type="PANTHER" id="PTHR30012:SF0">
    <property type="entry name" value="TYPE II SECRETION SYSTEM PROTEIN F-RELATED"/>
    <property type="match status" value="1"/>
</dbReference>
<keyword evidence="6 9" id="KW-0812">Transmembrane</keyword>
<reference evidence="11" key="1">
    <citation type="submission" date="2018-05" db="EMBL/GenBank/DDBJ databases">
        <authorList>
            <person name="Lanie J.A."/>
            <person name="Ng W.-L."/>
            <person name="Kazmierczak K.M."/>
            <person name="Andrzejewski T.M."/>
            <person name="Davidsen T.M."/>
            <person name="Wayne K.J."/>
            <person name="Tettelin H."/>
            <person name="Glass J.I."/>
            <person name="Rusch D."/>
            <person name="Podicherti R."/>
            <person name="Tsui H.-C.T."/>
            <person name="Winkler M.E."/>
        </authorList>
    </citation>
    <scope>NUCLEOTIDE SEQUENCE</scope>
</reference>
<dbReference type="InterPro" id="IPR042094">
    <property type="entry name" value="T2SS_GspF_sf"/>
</dbReference>
<evidence type="ECO:0000259" key="10">
    <source>
        <dbReference type="Pfam" id="PF00482"/>
    </source>
</evidence>
<keyword evidence="7 9" id="KW-1133">Transmembrane helix</keyword>
<evidence type="ECO:0000256" key="8">
    <source>
        <dbReference type="ARBA" id="ARBA00023136"/>
    </source>
</evidence>
<sequence>VATELSFEYKGILEGKYTEGILSAINRDEASFKLKSQRIIITSLVVAKGQKKATKEKKGSSGFSLFGNKVKQKDVMIFVKKLSTMVKAGLPVLDSLKMVESQTDDKNLKKVVGTIAKDLESGVSLSKCFDRHSNAFDNVAINMIKAGEASGKLDLFLQKLVEILERREDIKRKIKSAMFYPVILVSVAVTISGFMLIKVVPIFEKMYGDMGVPLPGPT</sequence>
<evidence type="ECO:0000256" key="2">
    <source>
        <dbReference type="ARBA" id="ARBA00005745"/>
    </source>
</evidence>
<feature type="non-terminal residue" evidence="11">
    <location>
        <position position="1"/>
    </location>
</feature>
<dbReference type="FunFam" id="1.20.81.30:FF:000001">
    <property type="entry name" value="Type II secretion system protein F"/>
    <property type="match status" value="1"/>
</dbReference>
<dbReference type="InterPro" id="IPR001992">
    <property type="entry name" value="T2SS_GspF/T4SS_PilC_CS"/>
</dbReference>
<comment type="similarity">
    <text evidence="2">Belongs to the GSP F family.</text>
</comment>
<dbReference type="GO" id="GO:0009306">
    <property type="term" value="P:protein secretion"/>
    <property type="evidence" value="ECO:0007669"/>
    <property type="project" value="InterPro"/>
</dbReference>
<dbReference type="PANTHER" id="PTHR30012">
    <property type="entry name" value="GENERAL SECRETION PATHWAY PROTEIN"/>
    <property type="match status" value="1"/>
</dbReference>
<evidence type="ECO:0000256" key="5">
    <source>
        <dbReference type="ARBA" id="ARBA00022519"/>
    </source>
</evidence>